<evidence type="ECO:0000313" key="1">
    <source>
        <dbReference type="EMBL" id="BAK34906.1"/>
    </source>
</evidence>
<organism evidence="1 2">
    <name type="scientific">Microlunatus phosphovorus (strain ATCC 700054 / DSM 10555 / JCM 9379 / NBRC 101784 / NCIMB 13414 / VKM Ac-1990 / NM-1)</name>
    <dbReference type="NCBI Taxonomy" id="1032480"/>
    <lineage>
        <taxon>Bacteria</taxon>
        <taxon>Bacillati</taxon>
        <taxon>Actinomycetota</taxon>
        <taxon>Actinomycetes</taxon>
        <taxon>Propionibacteriales</taxon>
        <taxon>Propionibacteriaceae</taxon>
        <taxon>Microlunatus</taxon>
    </lineage>
</organism>
<gene>
    <name evidence="1" type="ordered locus">MLP_18920</name>
</gene>
<reference evidence="1 2" key="1">
    <citation type="submission" date="2011-05" db="EMBL/GenBank/DDBJ databases">
        <title>Whole genome sequence of Microlunatus phosphovorus NM-1.</title>
        <authorList>
            <person name="Hosoyama A."/>
            <person name="Sasaki K."/>
            <person name="Harada T."/>
            <person name="Igarashi R."/>
            <person name="Kawakoshi A."/>
            <person name="Sasagawa M."/>
            <person name="Fukada J."/>
            <person name="Nakamura S."/>
            <person name="Katano Y."/>
            <person name="Hanada S."/>
            <person name="Kamagata Y."/>
            <person name="Nakamura N."/>
            <person name="Yamazaki S."/>
            <person name="Fujita N."/>
        </authorList>
    </citation>
    <scope>NUCLEOTIDE SEQUENCE [LARGE SCALE GENOMIC DNA]</scope>
    <source>
        <strain evidence="2">ATCC 700054 / DSM 10555 / JCM 9379 / NBRC 101784 / NCIMB 13414 / VKM Ac-1990 / NM-1</strain>
    </source>
</reference>
<proteinExistence type="predicted"/>
<dbReference type="EMBL" id="AP012204">
    <property type="protein sequence ID" value="BAK34906.1"/>
    <property type="molecule type" value="Genomic_DNA"/>
</dbReference>
<dbReference type="AlphaFoldDB" id="F5XT34"/>
<keyword evidence="2" id="KW-1185">Reference proteome</keyword>
<evidence type="ECO:0000313" key="2">
    <source>
        <dbReference type="Proteomes" id="UP000007947"/>
    </source>
</evidence>
<dbReference type="HOGENOM" id="CLU_3100926_0_0_11"/>
<dbReference type="Proteomes" id="UP000007947">
    <property type="component" value="Chromosome"/>
</dbReference>
<accession>F5XT34</accession>
<protein>
    <submittedName>
        <fullName evidence="1">Uncharacterized protein</fullName>
    </submittedName>
</protein>
<sequence>MCDRLQPEQATPALLVSPRGRRLRYNRVWSIFHRLLIQTELTGRTAGSIQS</sequence>
<dbReference type="KEGG" id="mph:MLP_18920"/>
<name>F5XT34_MICPN</name>